<evidence type="ECO:0000313" key="1">
    <source>
        <dbReference type="EMBL" id="JAG51292.1"/>
    </source>
</evidence>
<sequence>MVDGFVPMYFTQIGSINLVASQTYKVIKDVPEDGLVPVRLSDRFTGEVYTDQKLQINVSHGLSSNLFHVMNYTGRRLQVIKTPSPPVTYTPNTKITLMNGLEECNNFINPELVNEMFKENEMRGMLIQNTCLPISYQFYPNNTDYNTVPPFKPPANNDSLFFEIECLDDYEFAEKR</sequence>
<reference evidence="1" key="1">
    <citation type="submission" date="2014-09" db="EMBL/GenBank/DDBJ databases">
        <authorList>
            <person name="Magalhaes I.L.F."/>
            <person name="Oliveira U."/>
            <person name="Santos F.R."/>
            <person name="Vidigal T.H.D.A."/>
            <person name="Brescovit A.D."/>
            <person name="Santos A.J."/>
        </authorList>
    </citation>
    <scope>NUCLEOTIDE SEQUENCE</scope>
</reference>
<dbReference type="AlphaFoldDB" id="A0A0K8SDB2"/>
<proteinExistence type="predicted"/>
<name>A0A0K8SDB2_LYGHE</name>
<dbReference type="EMBL" id="GBRD01014534">
    <property type="protein sequence ID" value="JAG51292.1"/>
    <property type="molecule type" value="Transcribed_RNA"/>
</dbReference>
<accession>A0A0K8SDB2</accession>
<organism evidence="1">
    <name type="scientific">Lygus hesperus</name>
    <name type="common">Western plant bug</name>
    <dbReference type="NCBI Taxonomy" id="30085"/>
    <lineage>
        <taxon>Eukaryota</taxon>
        <taxon>Metazoa</taxon>
        <taxon>Ecdysozoa</taxon>
        <taxon>Arthropoda</taxon>
        <taxon>Hexapoda</taxon>
        <taxon>Insecta</taxon>
        <taxon>Pterygota</taxon>
        <taxon>Neoptera</taxon>
        <taxon>Paraneoptera</taxon>
        <taxon>Hemiptera</taxon>
        <taxon>Heteroptera</taxon>
        <taxon>Panheteroptera</taxon>
        <taxon>Cimicomorpha</taxon>
        <taxon>Miridae</taxon>
        <taxon>Mirini</taxon>
        <taxon>Lygus</taxon>
    </lineage>
</organism>
<dbReference type="EMBL" id="GBRD01014376">
    <property type="protein sequence ID" value="JAG51450.1"/>
    <property type="molecule type" value="Transcribed_RNA"/>
</dbReference>
<protein>
    <submittedName>
        <fullName evidence="1">Uncharacterized protein</fullName>
    </submittedName>
</protein>